<feature type="coiled-coil region" evidence="6">
    <location>
        <begin position="325"/>
        <end position="362"/>
    </location>
</feature>
<feature type="transmembrane region" description="Helical" evidence="7">
    <location>
        <begin position="43"/>
        <end position="60"/>
    </location>
</feature>
<dbReference type="OrthoDB" id="9781904at2"/>
<evidence type="ECO:0000256" key="4">
    <source>
        <dbReference type="ARBA" id="ARBA00022777"/>
    </source>
</evidence>
<sequence length="549" mass="63125">MKMEISHKLAIEIYTILTFHIAAIILLTGFTTFIYLKSKRTPLLYSYLSVVAMILLWMISKVLKTVSPNQTVRWFFIITQYFGVQFLGLFLLIFSLIYINNRIPGKTLIFFLSVPPVVSYIIVLTNPIHMQFYSYYDFYRDKFGKLFVPIQSIQYIYLIVSILLLSRNFTHQQSLKNKKIISFLLSTVIIFTLLCNGYYILFKLTSIPWIFPFPVFDFTPVFGALTLILFTIPAYRYRFLDLLPVSYQLIYDNIPQGIGYLNSSGNLLYCNRTFSSYFETDMLPPYIFCKNFCSKTITYCLNNIYYKITKIPASSSDYIIIFHDISEILKLNQELQTKNEELELINAQLQKLAETVKELAITKTKADIAQRMHDILGHTFTVAIGNCGLIARENQVENCIPMVQQIRELLESSLSDINKSLSGKDFTITHTSLTKAIDSLKNQNILVDFVTQGTMYELNTRQTEAIFRLCQEAVTNSIRHSNSSLIHIILRYKPAEIEIYVIDDGSGCKEIRKGYGLHGIEDRIKKLSGSVIFGSDGTKGFHIHATIPK</sequence>
<comment type="catalytic activity">
    <reaction evidence="1">
        <text>ATP + protein L-histidine = ADP + protein N-phospho-L-histidine.</text>
        <dbReference type="EC" id="2.7.13.3"/>
    </reaction>
</comment>
<dbReference type="Gene3D" id="3.30.565.10">
    <property type="entry name" value="Histidine kinase-like ATPase, C-terminal domain"/>
    <property type="match status" value="1"/>
</dbReference>
<feature type="transmembrane region" description="Helical" evidence="7">
    <location>
        <begin position="108"/>
        <end position="128"/>
    </location>
</feature>
<feature type="transmembrane region" description="Helical" evidence="7">
    <location>
        <begin position="72"/>
        <end position="99"/>
    </location>
</feature>
<dbReference type="InterPro" id="IPR036890">
    <property type="entry name" value="HATPase_C_sf"/>
</dbReference>
<keyword evidence="5" id="KW-0902">Two-component regulatory system</keyword>
<dbReference type="Pfam" id="PF16927">
    <property type="entry name" value="HisKA_7TM"/>
    <property type="match status" value="1"/>
</dbReference>
<dbReference type="GO" id="GO:0004673">
    <property type="term" value="F:protein histidine kinase activity"/>
    <property type="evidence" value="ECO:0007669"/>
    <property type="project" value="UniProtKB-EC"/>
</dbReference>
<evidence type="ECO:0000259" key="8">
    <source>
        <dbReference type="Pfam" id="PF16927"/>
    </source>
</evidence>
<feature type="transmembrane region" description="Helical" evidence="7">
    <location>
        <begin position="148"/>
        <end position="169"/>
    </location>
</feature>
<evidence type="ECO:0000256" key="5">
    <source>
        <dbReference type="ARBA" id="ARBA00023012"/>
    </source>
</evidence>
<dbReference type="GO" id="GO:0000160">
    <property type="term" value="P:phosphorelay signal transduction system"/>
    <property type="evidence" value="ECO:0007669"/>
    <property type="project" value="UniProtKB-KW"/>
</dbReference>
<dbReference type="PANTHER" id="PTHR24421:SF10">
    <property type="entry name" value="NITRATE_NITRITE SENSOR PROTEIN NARQ"/>
    <property type="match status" value="1"/>
</dbReference>
<evidence type="ECO:0000256" key="2">
    <source>
        <dbReference type="ARBA" id="ARBA00012438"/>
    </source>
</evidence>
<dbReference type="Gene3D" id="1.20.5.1930">
    <property type="match status" value="1"/>
</dbReference>
<evidence type="ECO:0000256" key="1">
    <source>
        <dbReference type="ARBA" id="ARBA00000085"/>
    </source>
</evidence>
<keyword evidence="10" id="KW-1185">Reference proteome</keyword>
<dbReference type="EMBL" id="FOYZ01000004">
    <property type="protein sequence ID" value="SFR71422.1"/>
    <property type="molecule type" value="Genomic_DNA"/>
</dbReference>
<keyword evidence="7" id="KW-0812">Transmembrane</keyword>
<gene>
    <name evidence="9" type="ORF">SAMN05661086_01220</name>
</gene>
<keyword evidence="3" id="KW-0808">Transferase</keyword>
<evidence type="ECO:0000256" key="7">
    <source>
        <dbReference type="SAM" id="Phobius"/>
    </source>
</evidence>
<feature type="transmembrane region" description="Helical" evidence="7">
    <location>
        <begin position="181"/>
        <end position="201"/>
    </location>
</feature>
<dbReference type="SUPFAM" id="SSF55874">
    <property type="entry name" value="ATPase domain of HSP90 chaperone/DNA topoisomerase II/histidine kinase"/>
    <property type="match status" value="1"/>
</dbReference>
<feature type="transmembrane region" description="Helical" evidence="7">
    <location>
        <begin position="13"/>
        <end position="36"/>
    </location>
</feature>
<dbReference type="STRING" id="37658.SAMN05661086_01220"/>
<organism evidence="9 10">
    <name type="scientific">Anaeromicropila populeti</name>
    <dbReference type="NCBI Taxonomy" id="37658"/>
    <lineage>
        <taxon>Bacteria</taxon>
        <taxon>Bacillati</taxon>
        <taxon>Bacillota</taxon>
        <taxon>Clostridia</taxon>
        <taxon>Lachnospirales</taxon>
        <taxon>Lachnospiraceae</taxon>
        <taxon>Anaeromicropila</taxon>
    </lineage>
</organism>
<evidence type="ECO:0000256" key="3">
    <source>
        <dbReference type="ARBA" id="ARBA00022679"/>
    </source>
</evidence>
<dbReference type="InterPro" id="IPR031621">
    <property type="entry name" value="HisKA_7TM"/>
</dbReference>
<feature type="transmembrane region" description="Helical" evidence="7">
    <location>
        <begin position="207"/>
        <end position="230"/>
    </location>
</feature>
<dbReference type="EC" id="2.7.13.3" evidence="2"/>
<dbReference type="PANTHER" id="PTHR24421">
    <property type="entry name" value="NITRATE/NITRITE SENSOR PROTEIN NARX-RELATED"/>
    <property type="match status" value="1"/>
</dbReference>
<proteinExistence type="predicted"/>
<feature type="domain" description="Histidine kinase N-terminal 7TM region" evidence="8">
    <location>
        <begin position="23"/>
        <end position="244"/>
    </location>
</feature>
<evidence type="ECO:0000256" key="6">
    <source>
        <dbReference type="SAM" id="Coils"/>
    </source>
</evidence>
<dbReference type="InterPro" id="IPR050482">
    <property type="entry name" value="Sensor_HK_TwoCompSys"/>
</dbReference>
<keyword evidence="4 9" id="KW-0418">Kinase</keyword>
<evidence type="ECO:0000313" key="9">
    <source>
        <dbReference type="EMBL" id="SFR71422.1"/>
    </source>
</evidence>
<keyword evidence="7" id="KW-0472">Membrane</keyword>
<dbReference type="CDD" id="cd16917">
    <property type="entry name" value="HATPase_UhpB-NarQ-NarX-like"/>
    <property type="match status" value="1"/>
</dbReference>
<keyword evidence="6" id="KW-0175">Coiled coil</keyword>
<dbReference type="Proteomes" id="UP000199659">
    <property type="component" value="Unassembled WGS sequence"/>
</dbReference>
<name>A0A1I6IXE6_9FIRM</name>
<evidence type="ECO:0000313" key="10">
    <source>
        <dbReference type="Proteomes" id="UP000199659"/>
    </source>
</evidence>
<dbReference type="AlphaFoldDB" id="A0A1I6IXE6"/>
<reference evidence="9 10" key="1">
    <citation type="submission" date="2016-10" db="EMBL/GenBank/DDBJ databases">
        <authorList>
            <person name="de Groot N.N."/>
        </authorList>
    </citation>
    <scope>NUCLEOTIDE SEQUENCE [LARGE SCALE GENOMIC DNA]</scope>
    <source>
        <strain evidence="9 10">743A</strain>
    </source>
</reference>
<protein>
    <recommendedName>
        <fullName evidence="2">histidine kinase</fullName>
        <ecNumber evidence="2">2.7.13.3</ecNumber>
    </recommendedName>
</protein>
<accession>A0A1I6IXE6</accession>
<keyword evidence="7" id="KW-1133">Transmembrane helix</keyword>